<dbReference type="InterPro" id="IPR049941">
    <property type="entry name" value="LPLAT_7/PORCN-like"/>
</dbReference>
<proteinExistence type="predicted"/>
<feature type="transmembrane region" description="Helical" evidence="7">
    <location>
        <begin position="70"/>
        <end position="89"/>
    </location>
</feature>
<keyword evidence="3 7" id="KW-0812">Transmembrane</keyword>
<feature type="transmembrane region" description="Helical" evidence="7">
    <location>
        <begin position="101"/>
        <end position="129"/>
    </location>
</feature>
<dbReference type="Pfam" id="PF03062">
    <property type="entry name" value="MBOAT"/>
    <property type="match status" value="2"/>
</dbReference>
<feature type="transmembrane region" description="Helical" evidence="7">
    <location>
        <begin position="956"/>
        <end position="976"/>
    </location>
</feature>
<dbReference type="GO" id="GO:0016746">
    <property type="term" value="F:acyltransferase activity"/>
    <property type="evidence" value="ECO:0007669"/>
    <property type="project" value="UniProtKB-KW"/>
</dbReference>
<feature type="transmembrane region" description="Helical" evidence="7">
    <location>
        <begin position="141"/>
        <end position="160"/>
    </location>
</feature>
<name>A0A238BRT8_9BILA</name>
<organism evidence="8 9">
    <name type="scientific">Onchocerca flexuosa</name>
    <dbReference type="NCBI Taxonomy" id="387005"/>
    <lineage>
        <taxon>Eukaryota</taxon>
        <taxon>Metazoa</taxon>
        <taxon>Ecdysozoa</taxon>
        <taxon>Nematoda</taxon>
        <taxon>Chromadorea</taxon>
        <taxon>Rhabditida</taxon>
        <taxon>Spirurina</taxon>
        <taxon>Spiruromorpha</taxon>
        <taxon>Filarioidea</taxon>
        <taxon>Onchocercidae</taxon>
        <taxon>Onchocerca</taxon>
    </lineage>
</organism>
<dbReference type="Proteomes" id="UP000242913">
    <property type="component" value="Unassembled WGS sequence"/>
</dbReference>
<feature type="transmembrane region" description="Helical" evidence="7">
    <location>
        <begin position="750"/>
        <end position="773"/>
    </location>
</feature>
<sequence length="999" mass="116524">MWNQLMQTCDWRVYDDGDWLGWRCHDEVMVGLVPILVGRLLIMPGVHTFYDGSTVLQPIADMIGIEVDKINLILCQFMSLPLAYLHYYMFTSTRISRTTRVLCPAILGLMFCYFCFGNALKHLILLVGLSYAIMHFSPSKIVHKFVFIFAMSYLVFLHWYRWYILTTYYLDVTGPMMILVQKITVLAFSLHDGRGKKNEELNNVQKKEALTSLPDMQSFLSYMFHFQTVLTGPACFYTDYMAWIDGTAAIGKDGKASTIEKPWRAVLTKLLQAVVFMLLYVFYGNSFTPDIIIDKKYMNMNWIQWLFMLYIVMAFQRVPYYFAWTLADAIYNLSGFGFRGYNSVGEPQWDLVSNVKPWKVETALNFKETLEAWNCCTMYWLRRVAYDRAPKGYRTLSTYLLSAIWHGFFLGYYVTFLTGALFTVSARTIRRCLRWRFQGNEFLRRFYDLLTFIVTKITLCYATYPFVILHLGPGLYFYRKVGFLGVKIQGFIRVFSSNKFNPEFYPEFYCFMSNCLIHQQLTMPGIHTFSDGSTLLQPLANSLGVEIDKINLVVCQVISLMLAYLHYSIFSATNVSRTTRITSPAIFGLMFCYFCYGNAMKHLVSLVGLSYAIMHSSPPEIVHKCVFLCSMCYLIFIHWYRWYILTIYSVDITGPMMILVQKVTVLAFSLHDGKVKKSDELNEIQKREALKSVPDILSFLSYMFHFQAVLTGPACFYTDYMAWIDGTAAVGKDGKASTIEKPWRAVLTKLLQTVVFMLLYVFYGNSFTPDIIIDKKYMNMNWIQWLFMLYIVMAFQRVPYYFAWTLADAIYNLSGFGFRGYNSVGEPQWDLVSNVKPWKVETALNFKETLEAWNCCTMYWLRRVAYDRAPKGYRTLSTYLLSAIWHGFFLGYYVTFLTGALFTVSARTIRHCLRWRFQGNEFLRRFYDLLTFIVTKITLSYATYPFVMLHLGPGLYFYRHMYFCLHFIALIAVFLLPRISPPESKPIRIEYIGDMKKSS</sequence>
<dbReference type="PANTHER" id="PTHR13906:SF4">
    <property type="entry name" value="LYSOPHOSPHOLIPID ACYLTRANSFERASE 6"/>
    <property type="match status" value="1"/>
</dbReference>
<keyword evidence="2" id="KW-0808">Transferase</keyword>
<evidence type="ECO:0000256" key="7">
    <source>
        <dbReference type="SAM" id="Phobius"/>
    </source>
</evidence>
<evidence type="ECO:0000256" key="4">
    <source>
        <dbReference type="ARBA" id="ARBA00022989"/>
    </source>
</evidence>
<evidence type="ECO:0000256" key="3">
    <source>
        <dbReference type="ARBA" id="ARBA00022692"/>
    </source>
</evidence>
<keyword evidence="5 7" id="KW-0472">Membrane</keyword>
<evidence type="ECO:0000313" key="8">
    <source>
        <dbReference type="EMBL" id="OZC07972.1"/>
    </source>
</evidence>
<feature type="transmembrane region" description="Helical" evidence="7">
    <location>
        <begin position="305"/>
        <end position="324"/>
    </location>
</feature>
<keyword evidence="9" id="KW-1185">Reference proteome</keyword>
<accession>A0A238BRT8</accession>
<dbReference type="PANTHER" id="PTHR13906">
    <property type="entry name" value="PORCUPINE"/>
    <property type="match status" value="1"/>
</dbReference>
<feature type="transmembrane region" description="Helical" evidence="7">
    <location>
        <begin position="883"/>
        <end position="905"/>
    </location>
</feature>
<dbReference type="OrthoDB" id="286734at2759"/>
<evidence type="ECO:0000256" key="5">
    <source>
        <dbReference type="ARBA" id="ARBA00023136"/>
    </source>
</evidence>
<evidence type="ECO:0000256" key="2">
    <source>
        <dbReference type="ARBA" id="ARBA00022679"/>
    </source>
</evidence>
<feature type="transmembrane region" description="Helical" evidence="7">
    <location>
        <begin position="28"/>
        <end position="50"/>
    </location>
</feature>
<evidence type="ECO:0000313" key="9">
    <source>
        <dbReference type="Proteomes" id="UP000242913"/>
    </source>
</evidence>
<evidence type="ECO:0000256" key="6">
    <source>
        <dbReference type="ARBA" id="ARBA00023315"/>
    </source>
</evidence>
<feature type="transmembrane region" description="Helical" evidence="7">
    <location>
        <begin position="403"/>
        <end position="425"/>
    </location>
</feature>
<dbReference type="EMBL" id="KZ270017">
    <property type="protein sequence ID" value="OZC07972.1"/>
    <property type="molecule type" value="Genomic_DNA"/>
</dbReference>
<feature type="transmembrane region" description="Helical" evidence="7">
    <location>
        <begin position="926"/>
        <end position="944"/>
    </location>
</feature>
<keyword evidence="4 7" id="KW-1133">Transmembrane helix</keyword>
<dbReference type="GO" id="GO:0030258">
    <property type="term" value="P:lipid modification"/>
    <property type="evidence" value="ECO:0007669"/>
    <property type="project" value="TreeGrafter"/>
</dbReference>
<dbReference type="AlphaFoldDB" id="A0A238BRT8"/>
<feature type="transmembrane region" description="Helical" evidence="7">
    <location>
        <begin position="550"/>
        <end position="569"/>
    </location>
</feature>
<protein>
    <submittedName>
        <fullName evidence="8">MBOAT family protein</fullName>
    </submittedName>
</protein>
<evidence type="ECO:0000256" key="1">
    <source>
        <dbReference type="ARBA" id="ARBA00004141"/>
    </source>
</evidence>
<feature type="transmembrane region" description="Helical" evidence="7">
    <location>
        <begin position="270"/>
        <end position="293"/>
    </location>
</feature>
<dbReference type="InterPro" id="IPR004299">
    <property type="entry name" value="MBOAT_fam"/>
</dbReference>
<reference evidence="8 9" key="1">
    <citation type="submission" date="2015-12" db="EMBL/GenBank/DDBJ databases">
        <title>Draft genome of the nematode, Onchocerca flexuosa.</title>
        <authorList>
            <person name="Mitreva M."/>
        </authorList>
    </citation>
    <scope>NUCLEOTIDE SEQUENCE [LARGE SCALE GENOMIC DNA]</scope>
    <source>
        <strain evidence="8">Red Deer</strain>
    </source>
</reference>
<dbReference type="GO" id="GO:0016020">
    <property type="term" value="C:membrane"/>
    <property type="evidence" value="ECO:0007669"/>
    <property type="project" value="UniProtKB-SubCell"/>
</dbReference>
<keyword evidence="6" id="KW-0012">Acyltransferase</keyword>
<feature type="transmembrane region" description="Helical" evidence="7">
    <location>
        <begin position="581"/>
        <end position="600"/>
    </location>
</feature>
<comment type="subcellular location">
    <subcellularLocation>
        <location evidence="1">Membrane</location>
        <topology evidence="1">Multi-pass membrane protein</topology>
    </subcellularLocation>
</comment>
<feature type="transmembrane region" description="Helical" evidence="7">
    <location>
        <begin position="785"/>
        <end position="804"/>
    </location>
</feature>
<feature type="transmembrane region" description="Helical" evidence="7">
    <location>
        <begin position="446"/>
        <end position="464"/>
    </location>
</feature>
<gene>
    <name evidence="8" type="ORF">X798_04968</name>
</gene>
<feature type="transmembrane region" description="Helical" evidence="7">
    <location>
        <begin position="692"/>
        <end position="710"/>
    </location>
</feature>
<feature type="transmembrane region" description="Helical" evidence="7">
    <location>
        <begin position="621"/>
        <end position="640"/>
    </location>
</feature>